<feature type="domain" description="F-box" evidence="1">
    <location>
        <begin position="26"/>
        <end position="58"/>
    </location>
</feature>
<dbReference type="InterPro" id="IPR001810">
    <property type="entry name" value="F-box_dom"/>
</dbReference>
<dbReference type="AlphaFoldDB" id="A0A5J9VEM0"/>
<keyword evidence="3" id="KW-1185">Reference proteome</keyword>
<dbReference type="PANTHER" id="PTHR34223:SF107">
    <property type="entry name" value="F-BOX DOMAIN-CONTAINING PROTEIN"/>
    <property type="match status" value="1"/>
</dbReference>
<dbReference type="OrthoDB" id="680974at2759"/>
<dbReference type="SUPFAM" id="SSF52058">
    <property type="entry name" value="L domain-like"/>
    <property type="match status" value="1"/>
</dbReference>
<protein>
    <recommendedName>
        <fullName evidence="1">F-box domain-containing protein</fullName>
    </recommendedName>
</protein>
<evidence type="ECO:0000259" key="1">
    <source>
        <dbReference type="Pfam" id="PF00646"/>
    </source>
</evidence>
<dbReference type="InterPro" id="IPR032675">
    <property type="entry name" value="LRR_dom_sf"/>
</dbReference>
<dbReference type="SUPFAM" id="SSF81383">
    <property type="entry name" value="F-box domain"/>
    <property type="match status" value="1"/>
</dbReference>
<dbReference type="Gene3D" id="1.20.1280.50">
    <property type="match status" value="1"/>
</dbReference>
<dbReference type="InterPro" id="IPR036047">
    <property type="entry name" value="F-box-like_dom_sf"/>
</dbReference>
<gene>
    <name evidence="2" type="ORF">EJB05_15705</name>
</gene>
<dbReference type="EMBL" id="RWGY01000009">
    <property type="protein sequence ID" value="TVU33891.1"/>
    <property type="molecule type" value="Genomic_DNA"/>
</dbReference>
<dbReference type="InterPro" id="IPR053197">
    <property type="entry name" value="F-box_SCFL_complex_component"/>
</dbReference>
<evidence type="ECO:0000313" key="2">
    <source>
        <dbReference type="EMBL" id="TVU33891.1"/>
    </source>
</evidence>
<dbReference type="Pfam" id="PF00646">
    <property type="entry name" value="F-box"/>
    <property type="match status" value="1"/>
</dbReference>
<dbReference type="Gene3D" id="3.80.10.10">
    <property type="entry name" value="Ribonuclease Inhibitor"/>
    <property type="match status" value="1"/>
</dbReference>
<evidence type="ECO:0000313" key="3">
    <source>
        <dbReference type="Proteomes" id="UP000324897"/>
    </source>
</evidence>
<comment type="caution">
    <text evidence="2">The sequence shown here is derived from an EMBL/GenBank/DDBJ whole genome shotgun (WGS) entry which is preliminary data.</text>
</comment>
<accession>A0A5J9VEM0</accession>
<proteinExistence type="predicted"/>
<dbReference type="Gramene" id="TVU33891">
    <property type="protein sequence ID" value="TVU33891"/>
    <property type="gene ID" value="EJB05_15705"/>
</dbReference>
<dbReference type="PANTHER" id="PTHR34223">
    <property type="entry name" value="OS11G0201299 PROTEIN"/>
    <property type="match status" value="1"/>
</dbReference>
<reference evidence="2 3" key="1">
    <citation type="journal article" date="2019" name="Sci. Rep.">
        <title>A high-quality genome of Eragrostis curvula grass provides insights into Poaceae evolution and supports new strategies to enhance forage quality.</title>
        <authorList>
            <person name="Carballo J."/>
            <person name="Santos B.A.C.M."/>
            <person name="Zappacosta D."/>
            <person name="Garbus I."/>
            <person name="Selva J.P."/>
            <person name="Gallo C.A."/>
            <person name="Diaz A."/>
            <person name="Albertini E."/>
            <person name="Caccamo M."/>
            <person name="Echenique V."/>
        </authorList>
    </citation>
    <scope>NUCLEOTIDE SEQUENCE [LARGE SCALE GENOMIC DNA]</scope>
    <source>
        <strain evidence="3">cv. Victoria</strain>
        <tissue evidence="2">Leaf</tissue>
    </source>
</reference>
<dbReference type="CDD" id="cd22160">
    <property type="entry name" value="F-box_AtFBL13-like"/>
    <property type="match status" value="1"/>
</dbReference>
<name>A0A5J9VEM0_9POAL</name>
<dbReference type="Proteomes" id="UP000324897">
    <property type="component" value="Unassembled WGS sequence"/>
</dbReference>
<organism evidence="2 3">
    <name type="scientific">Eragrostis curvula</name>
    <name type="common">weeping love grass</name>
    <dbReference type="NCBI Taxonomy" id="38414"/>
    <lineage>
        <taxon>Eukaryota</taxon>
        <taxon>Viridiplantae</taxon>
        <taxon>Streptophyta</taxon>
        <taxon>Embryophyta</taxon>
        <taxon>Tracheophyta</taxon>
        <taxon>Spermatophyta</taxon>
        <taxon>Magnoliopsida</taxon>
        <taxon>Liliopsida</taxon>
        <taxon>Poales</taxon>
        <taxon>Poaceae</taxon>
        <taxon>PACMAD clade</taxon>
        <taxon>Chloridoideae</taxon>
        <taxon>Eragrostideae</taxon>
        <taxon>Eragrostidinae</taxon>
        <taxon>Eragrostis</taxon>
    </lineage>
</organism>
<sequence>MFDRMPPGKICKKAPAMDRRDSIEVLPDCVLEHILGFLPAPQAVQTCLLARCWRHLWKHTAGLHIACVSGNFEELKCVNRSHHFLDGLLYHRGGAPLETCEFTFSGLNDDDIRPNHWIHQLLMCQVRILKLRHIWCVNFELDDLPLSSRHLATLKLTGIVLKNSFCDFSNCPSLEHLEMATCYFWYTRKLSSKSLKRLSIINCDSSGEFRTLFYVPCLVSLRLDGHLYRAPVLESIPSLHEAFVRVVHENADGDCDDYSDYCEVEDCYSCHGVLDDNKCVLLEGLSEAENLTLISKSRTFAFERDLKQCPTFGKLKTLLLNESWCVAPNFTALTCILKHSPVLENLTRQLYSKGPKHKVEMIGRYHPVDGTAAISEHLKAIKIKCEVVDEKVNKVLKFLRLTYVSELETMLIISHVLNVLIVWECDMH</sequence>
<dbReference type="InterPro" id="IPR053781">
    <property type="entry name" value="F-box_AtFBL13-like"/>
</dbReference>